<sequence length="324" mass="37114">MLCALSSMTRFLTVELEEMGGGGPNLQSSRLSHTGDAFVRLWQEIEYRLDIALVANGALKLIVFLFCEGYIQCCVGVGLCVMYSNRELAEIHFMYGKADGSAALARRLYQERYPQCPDYLWGRLKSLVYSSPVPDLKSLRNRIVACSEDIRNTPGVWDRVRRLLPSDSPETLGHVLGQCPKGELLINARHHRVRHALAISLKTLNWEIHEEVHCVSSDGSFRRADIIAVNGRLKRALVLDPTIRFERNLNQATEVDIEKKKLHLRPEPRNIDELKVIADRYIERLEGGHSPTKRKRKYIDMDRRISRIVEEYPRYKEKAQSTGT</sequence>
<organism evidence="1 2">
    <name type="scientific">Periplaneta americana</name>
    <name type="common">American cockroach</name>
    <name type="synonym">Blatta americana</name>
    <dbReference type="NCBI Taxonomy" id="6978"/>
    <lineage>
        <taxon>Eukaryota</taxon>
        <taxon>Metazoa</taxon>
        <taxon>Ecdysozoa</taxon>
        <taxon>Arthropoda</taxon>
        <taxon>Hexapoda</taxon>
        <taxon>Insecta</taxon>
        <taxon>Pterygota</taxon>
        <taxon>Neoptera</taxon>
        <taxon>Polyneoptera</taxon>
        <taxon>Dictyoptera</taxon>
        <taxon>Blattodea</taxon>
        <taxon>Blattoidea</taxon>
        <taxon>Blattidae</taxon>
        <taxon>Blattinae</taxon>
        <taxon>Periplaneta</taxon>
    </lineage>
</organism>
<keyword evidence="2" id="KW-1185">Reference proteome</keyword>
<evidence type="ECO:0000313" key="1">
    <source>
        <dbReference type="EMBL" id="KAJ4436690.1"/>
    </source>
</evidence>
<proteinExistence type="predicted"/>
<evidence type="ECO:0000313" key="2">
    <source>
        <dbReference type="Proteomes" id="UP001148838"/>
    </source>
</evidence>
<name>A0ABQ8SR64_PERAM</name>
<dbReference type="EMBL" id="JAJSOF020000021">
    <property type="protein sequence ID" value="KAJ4436690.1"/>
    <property type="molecule type" value="Genomic_DNA"/>
</dbReference>
<accession>A0ABQ8SR64</accession>
<gene>
    <name evidence="1" type="ORF">ANN_16821</name>
</gene>
<dbReference type="Proteomes" id="UP001148838">
    <property type="component" value="Unassembled WGS sequence"/>
</dbReference>
<reference evidence="1 2" key="1">
    <citation type="journal article" date="2022" name="Allergy">
        <title>Genome assembly and annotation of Periplaneta americana reveal a comprehensive cockroach allergen profile.</title>
        <authorList>
            <person name="Wang L."/>
            <person name="Xiong Q."/>
            <person name="Saelim N."/>
            <person name="Wang L."/>
            <person name="Nong W."/>
            <person name="Wan A.T."/>
            <person name="Shi M."/>
            <person name="Liu X."/>
            <person name="Cao Q."/>
            <person name="Hui J.H.L."/>
            <person name="Sookrung N."/>
            <person name="Leung T.F."/>
            <person name="Tungtrongchitr A."/>
            <person name="Tsui S.K.W."/>
        </authorList>
    </citation>
    <scope>NUCLEOTIDE SEQUENCE [LARGE SCALE GENOMIC DNA]</scope>
    <source>
        <strain evidence="1">PWHHKU_190912</strain>
    </source>
</reference>
<comment type="caution">
    <text evidence="1">The sequence shown here is derived from an EMBL/GenBank/DDBJ whole genome shotgun (WGS) entry which is preliminary data.</text>
</comment>
<protein>
    <submittedName>
        <fullName evidence="1">Uncharacterized protein</fullName>
    </submittedName>
</protein>